<keyword evidence="3" id="KW-1185">Reference proteome</keyword>
<dbReference type="GO" id="GO:0003723">
    <property type="term" value="F:RNA binding"/>
    <property type="evidence" value="ECO:0007669"/>
    <property type="project" value="InterPro"/>
</dbReference>
<evidence type="ECO:0000313" key="3">
    <source>
        <dbReference type="Proteomes" id="UP000224567"/>
    </source>
</evidence>
<gene>
    <name evidence="2" type="ORF">CQW23_28760</name>
</gene>
<dbReference type="GO" id="GO:0009451">
    <property type="term" value="P:RNA modification"/>
    <property type="evidence" value="ECO:0007669"/>
    <property type="project" value="InterPro"/>
</dbReference>
<organism evidence="2 3">
    <name type="scientific">Capsicum baccatum</name>
    <name type="common">Peruvian pepper</name>
    <dbReference type="NCBI Taxonomy" id="33114"/>
    <lineage>
        <taxon>Eukaryota</taxon>
        <taxon>Viridiplantae</taxon>
        <taxon>Streptophyta</taxon>
        <taxon>Embryophyta</taxon>
        <taxon>Tracheophyta</taxon>
        <taxon>Spermatophyta</taxon>
        <taxon>Magnoliopsida</taxon>
        <taxon>eudicotyledons</taxon>
        <taxon>Gunneridae</taxon>
        <taxon>Pentapetalae</taxon>
        <taxon>asterids</taxon>
        <taxon>lamiids</taxon>
        <taxon>Solanales</taxon>
        <taxon>Solanaceae</taxon>
        <taxon>Solanoideae</taxon>
        <taxon>Capsiceae</taxon>
        <taxon>Capsicum</taxon>
    </lineage>
</organism>
<dbReference type="OrthoDB" id="1735620at2759"/>
<evidence type="ECO:0008006" key="4">
    <source>
        <dbReference type="Google" id="ProtNLM"/>
    </source>
</evidence>
<accession>A0A2G2VHI1</accession>
<name>A0A2G2VHI1_CAPBA</name>
<dbReference type="EMBL" id="MLFT02000012">
    <property type="protein sequence ID" value="PHT32423.1"/>
    <property type="molecule type" value="Genomic_DNA"/>
</dbReference>
<sequence>MRLMMMYSQCGLLQHSSRVFDIMENRNVIAWTLMSYIDSGCLDEAIGVFRSMQLPKHQTDAVAMGRILAN</sequence>
<reference evidence="3" key="2">
    <citation type="journal article" date="2017" name="J. Anim. Genet.">
        <title>Multiple reference genome sequences of hot pepper reveal the massive evolution of plant disease resistance genes by retroduplication.</title>
        <authorList>
            <person name="Kim S."/>
            <person name="Park J."/>
            <person name="Yeom S.-I."/>
            <person name="Kim Y.-M."/>
            <person name="Seo E."/>
            <person name="Kim K.-T."/>
            <person name="Kim M.-S."/>
            <person name="Lee J.M."/>
            <person name="Cheong K."/>
            <person name="Shin H.-S."/>
            <person name="Kim S.-B."/>
            <person name="Han K."/>
            <person name="Lee J."/>
            <person name="Park M."/>
            <person name="Lee H.-A."/>
            <person name="Lee H.-Y."/>
            <person name="Lee Y."/>
            <person name="Oh S."/>
            <person name="Lee J.H."/>
            <person name="Choi E."/>
            <person name="Choi E."/>
            <person name="Lee S.E."/>
            <person name="Jeon J."/>
            <person name="Kim H."/>
            <person name="Choi G."/>
            <person name="Song H."/>
            <person name="Lee J."/>
            <person name="Lee S.-C."/>
            <person name="Kwon J.-K."/>
            <person name="Lee H.-Y."/>
            <person name="Koo N."/>
            <person name="Hong Y."/>
            <person name="Kim R.W."/>
            <person name="Kang W.-H."/>
            <person name="Huh J.H."/>
            <person name="Kang B.-C."/>
            <person name="Yang T.-J."/>
            <person name="Lee Y.-H."/>
            <person name="Bennetzen J.L."/>
            <person name="Choi D."/>
        </authorList>
    </citation>
    <scope>NUCLEOTIDE SEQUENCE [LARGE SCALE GENOMIC DNA]</scope>
    <source>
        <strain evidence="3">cv. PBC81</strain>
    </source>
</reference>
<dbReference type="PANTHER" id="PTHR47926">
    <property type="entry name" value="PENTATRICOPEPTIDE REPEAT-CONTAINING PROTEIN"/>
    <property type="match status" value="1"/>
</dbReference>
<dbReference type="Proteomes" id="UP000224567">
    <property type="component" value="Unassembled WGS sequence"/>
</dbReference>
<dbReference type="STRING" id="33114.A0A2G2VHI1"/>
<keyword evidence="1" id="KW-0677">Repeat</keyword>
<dbReference type="Gene3D" id="1.25.40.10">
    <property type="entry name" value="Tetratricopeptide repeat domain"/>
    <property type="match status" value="1"/>
</dbReference>
<dbReference type="InterPro" id="IPR011990">
    <property type="entry name" value="TPR-like_helical_dom_sf"/>
</dbReference>
<protein>
    <recommendedName>
        <fullName evidence="4">Pentatricopeptide repeat-containing protein</fullName>
    </recommendedName>
</protein>
<comment type="caution">
    <text evidence="2">The sequence shown here is derived from an EMBL/GenBank/DDBJ whole genome shotgun (WGS) entry which is preliminary data.</text>
</comment>
<dbReference type="InterPro" id="IPR046960">
    <property type="entry name" value="PPR_At4g14850-like_plant"/>
</dbReference>
<dbReference type="Pfam" id="PF01535">
    <property type="entry name" value="PPR"/>
    <property type="match status" value="2"/>
</dbReference>
<reference evidence="2 3" key="1">
    <citation type="journal article" date="2017" name="Genome Biol.">
        <title>New reference genome sequences of hot pepper reveal the massive evolution of plant disease-resistance genes by retroduplication.</title>
        <authorList>
            <person name="Kim S."/>
            <person name="Park J."/>
            <person name="Yeom S.I."/>
            <person name="Kim Y.M."/>
            <person name="Seo E."/>
            <person name="Kim K.T."/>
            <person name="Kim M.S."/>
            <person name="Lee J.M."/>
            <person name="Cheong K."/>
            <person name="Shin H.S."/>
            <person name="Kim S.B."/>
            <person name="Han K."/>
            <person name="Lee J."/>
            <person name="Park M."/>
            <person name="Lee H.A."/>
            <person name="Lee H.Y."/>
            <person name="Lee Y."/>
            <person name="Oh S."/>
            <person name="Lee J.H."/>
            <person name="Choi E."/>
            <person name="Choi E."/>
            <person name="Lee S.E."/>
            <person name="Jeon J."/>
            <person name="Kim H."/>
            <person name="Choi G."/>
            <person name="Song H."/>
            <person name="Lee J."/>
            <person name="Lee S.C."/>
            <person name="Kwon J.K."/>
            <person name="Lee H.Y."/>
            <person name="Koo N."/>
            <person name="Hong Y."/>
            <person name="Kim R.W."/>
            <person name="Kang W.H."/>
            <person name="Huh J.H."/>
            <person name="Kang B.C."/>
            <person name="Yang T.J."/>
            <person name="Lee Y.H."/>
            <person name="Bennetzen J.L."/>
            <person name="Choi D."/>
        </authorList>
    </citation>
    <scope>NUCLEOTIDE SEQUENCE [LARGE SCALE GENOMIC DNA]</scope>
    <source>
        <strain evidence="3">cv. PBC81</strain>
    </source>
</reference>
<dbReference type="AlphaFoldDB" id="A0A2G2VHI1"/>
<proteinExistence type="predicted"/>
<dbReference type="PANTHER" id="PTHR47926:SF354">
    <property type="entry name" value="REPEAT (PPR-LIKE) SUPERFAMILY PROTEIN, PUTATIVE-RELATED"/>
    <property type="match status" value="1"/>
</dbReference>
<evidence type="ECO:0000313" key="2">
    <source>
        <dbReference type="EMBL" id="PHT32423.1"/>
    </source>
</evidence>
<evidence type="ECO:0000256" key="1">
    <source>
        <dbReference type="ARBA" id="ARBA00022737"/>
    </source>
</evidence>
<dbReference type="InterPro" id="IPR002885">
    <property type="entry name" value="PPR_rpt"/>
</dbReference>